<organism evidence="1 2">
    <name type="scientific">Algibacter lectus</name>
    <dbReference type="NCBI Taxonomy" id="221126"/>
    <lineage>
        <taxon>Bacteria</taxon>
        <taxon>Pseudomonadati</taxon>
        <taxon>Bacteroidota</taxon>
        <taxon>Flavobacteriia</taxon>
        <taxon>Flavobacteriales</taxon>
        <taxon>Flavobacteriaceae</taxon>
        <taxon>Algibacter</taxon>
    </lineage>
</organism>
<protein>
    <submittedName>
        <fullName evidence="1">Uncharacterized protein</fullName>
    </submittedName>
</protein>
<proteinExistence type="predicted"/>
<dbReference type="EMBL" id="BBNU01000016">
    <property type="protein sequence ID" value="GAL81473.1"/>
    <property type="molecule type" value="Genomic_DNA"/>
</dbReference>
<dbReference type="AlphaFoldDB" id="A0A090WZ15"/>
<reference evidence="1" key="1">
    <citation type="journal article" date="2014" name="Genome Announc.">
        <title>Draft Genome Sequences of Marine Flavobacterium Algibacter lectus Strains SS8 and NR4.</title>
        <authorList>
            <person name="Takatani N."/>
            <person name="Nakanishi M."/>
            <person name="Meirelles P."/>
            <person name="Mino S."/>
            <person name="Suda W."/>
            <person name="Oshima K."/>
            <person name="Hattori M."/>
            <person name="Ohkuma M."/>
            <person name="Hosokawa M."/>
            <person name="Miyashita K."/>
            <person name="Thompson F.L."/>
            <person name="Niwa A."/>
            <person name="Sawabe T."/>
            <person name="Sawabe T."/>
        </authorList>
    </citation>
    <scope>NUCLEOTIDE SEQUENCE [LARGE SCALE GENOMIC DNA]</scope>
    <source>
        <strain evidence="1">JCM 19274</strain>
    </source>
</reference>
<sequence>MYFKYVYSVQVTHFFTKWPEIGIAAVAFDEARIETKL</sequence>
<comment type="caution">
    <text evidence="1">The sequence shown here is derived from an EMBL/GenBank/DDBJ whole genome shotgun (WGS) entry which is preliminary data.</text>
</comment>
<evidence type="ECO:0000313" key="2">
    <source>
        <dbReference type="Proteomes" id="UP000029643"/>
    </source>
</evidence>
<gene>
    <name evidence="1" type="ORF">JCM19274_1700</name>
</gene>
<name>A0A090WZ15_9FLAO</name>
<accession>A0A090WZ15</accession>
<evidence type="ECO:0000313" key="1">
    <source>
        <dbReference type="EMBL" id="GAL81473.1"/>
    </source>
</evidence>
<dbReference type="Proteomes" id="UP000029643">
    <property type="component" value="Unassembled WGS sequence"/>
</dbReference>